<name>D4LA34_RUMC1</name>
<reference evidence="2" key="2">
    <citation type="submission" date="2010-03" db="EMBL/GenBank/DDBJ databases">
        <authorList>
            <person name="Pajon A."/>
        </authorList>
    </citation>
    <scope>NUCLEOTIDE SEQUENCE</scope>
    <source>
        <strain evidence="2">Type strain: 18P13</strain>
    </source>
</reference>
<dbReference type="STRING" id="213810.RUM_02320"/>
<dbReference type="Proteomes" id="UP000007054">
    <property type="component" value="Chromosome"/>
</dbReference>
<evidence type="ECO:0000256" key="1">
    <source>
        <dbReference type="SAM" id="Phobius"/>
    </source>
</evidence>
<dbReference type="HOGENOM" id="CLU_1383285_0_0_9"/>
<feature type="transmembrane region" description="Helical" evidence="1">
    <location>
        <begin position="74"/>
        <end position="95"/>
    </location>
</feature>
<gene>
    <name evidence="2" type="ordered locus">RUM_02320</name>
</gene>
<accession>D4LA34</accession>
<organism evidence="2 3">
    <name type="scientific">Ruminococcus champanellensis (strain DSM 18848 / JCM 17042 / KCTC 15320 / 18P13)</name>
    <dbReference type="NCBI Taxonomy" id="213810"/>
    <lineage>
        <taxon>Bacteria</taxon>
        <taxon>Bacillati</taxon>
        <taxon>Bacillota</taxon>
        <taxon>Clostridia</taxon>
        <taxon>Eubacteriales</taxon>
        <taxon>Oscillospiraceae</taxon>
        <taxon>Ruminococcus</taxon>
    </lineage>
</organism>
<evidence type="ECO:0000313" key="3">
    <source>
        <dbReference type="Proteomes" id="UP000007054"/>
    </source>
</evidence>
<keyword evidence="1" id="KW-0472">Membrane</keyword>
<dbReference type="AlphaFoldDB" id="D4LA34"/>
<keyword evidence="1" id="KW-0812">Transmembrane</keyword>
<dbReference type="PATRIC" id="fig|213810.4.peg.84"/>
<keyword evidence="1" id="KW-1133">Transmembrane helix</keyword>
<sequence length="197" mass="21694">MRRIPTHKKWFAAALVCAVLLGAECIAAWAGGLLLLPGVHGFVTPGLGLLLTVLLGITLWKYRRAKQRISRPCIWLGGAAAVGCAVSLVGIVLAARTPAQKQEFFYQGGGSAVTVYARSRQTQVEFTVCDGTNPFLAKRLDRVTLAAGTESTWDIACDWETSDRVRLVFRSGKHAQVLEEELERVYRCADQEVYWIN</sequence>
<dbReference type="EMBL" id="FP929052">
    <property type="protein sequence ID" value="CBL16479.1"/>
    <property type="molecule type" value="Genomic_DNA"/>
</dbReference>
<dbReference type="BioCyc" id="RCHA213810:RUM_RS01090-MONOMER"/>
<reference evidence="2" key="1">
    <citation type="submission" date="2010-03" db="EMBL/GenBank/DDBJ databases">
        <title>The genome sequence of Ruminococcus sp. 18P13.</title>
        <authorList>
            <consortium name="metaHIT consortium -- http://www.metahit.eu/"/>
            <person name="Pajon A."/>
            <person name="Turner K."/>
            <person name="Parkhill J."/>
            <person name="Bernalier A."/>
        </authorList>
    </citation>
    <scope>NUCLEOTIDE SEQUENCE [LARGE SCALE GENOMIC DNA]</scope>
    <source>
        <strain evidence="2">Type strain: 18P13</strain>
    </source>
</reference>
<feature type="transmembrane region" description="Helical" evidence="1">
    <location>
        <begin position="43"/>
        <end position="62"/>
    </location>
</feature>
<dbReference type="KEGG" id="rch:RUM_02320"/>
<dbReference type="GeneID" id="83155067"/>
<keyword evidence="3" id="KW-1185">Reference proteome</keyword>
<evidence type="ECO:0000313" key="2">
    <source>
        <dbReference type="EMBL" id="CBL16479.1"/>
    </source>
</evidence>
<dbReference type="RefSeq" id="WP_015557386.1">
    <property type="nucleotide sequence ID" value="NC_021039.1"/>
</dbReference>
<protein>
    <submittedName>
        <fullName evidence="2">Uncharacterized protein</fullName>
    </submittedName>
</protein>
<proteinExistence type="predicted"/>